<reference evidence="1" key="1">
    <citation type="submission" date="2020-08" db="EMBL/GenBank/DDBJ databases">
        <title>Ramlibacter sp. GTP1 16S ribosomal RNA gene genome sequencing and assembly.</title>
        <authorList>
            <person name="Kang M."/>
        </authorList>
    </citation>
    <scope>NUCLEOTIDE SEQUENCE</scope>
    <source>
        <strain evidence="1">GTP1</strain>
    </source>
</reference>
<keyword evidence="2" id="KW-1185">Reference proteome</keyword>
<sequence length="187" mass="20568">MFDLRKLFVREIRARNGKTIDPDSDYHPSDKPGDGLEVEYQTLIARQFRRWGIKPGCVTVEVRQLGRAPDGFDVFVGMVRLAKWERESAFRMLIGLPLLESKVRKAVRGTWLADFSHFGGLWLHASEQLHSMPGSGELRDLLMNLVPPPAAPPGHGVAEPSAAYTVTSLPAQSGVDAASLPSEPALP</sequence>
<proteinExistence type="predicted"/>
<dbReference type="AlphaFoldDB" id="A0A923MCH5"/>
<evidence type="ECO:0000313" key="1">
    <source>
        <dbReference type="EMBL" id="MBC5766869.1"/>
    </source>
</evidence>
<dbReference type="Proteomes" id="UP000596827">
    <property type="component" value="Unassembled WGS sequence"/>
</dbReference>
<protein>
    <submittedName>
        <fullName evidence="1">Uncharacterized protein</fullName>
    </submittedName>
</protein>
<organism evidence="1 2">
    <name type="scientific">Ramlibacter albus</name>
    <dbReference type="NCBI Taxonomy" id="2079448"/>
    <lineage>
        <taxon>Bacteria</taxon>
        <taxon>Pseudomonadati</taxon>
        <taxon>Pseudomonadota</taxon>
        <taxon>Betaproteobacteria</taxon>
        <taxon>Burkholderiales</taxon>
        <taxon>Comamonadaceae</taxon>
        <taxon>Ramlibacter</taxon>
    </lineage>
</organism>
<accession>A0A923MCH5</accession>
<dbReference type="RefSeq" id="WP_187083362.1">
    <property type="nucleotide sequence ID" value="NZ_JACORU010000008.1"/>
</dbReference>
<gene>
    <name evidence="1" type="ORF">H8R02_20555</name>
</gene>
<name>A0A923MCH5_9BURK</name>
<comment type="caution">
    <text evidence="1">The sequence shown here is derived from an EMBL/GenBank/DDBJ whole genome shotgun (WGS) entry which is preliminary data.</text>
</comment>
<evidence type="ECO:0000313" key="2">
    <source>
        <dbReference type="Proteomes" id="UP000596827"/>
    </source>
</evidence>
<dbReference type="EMBL" id="JACORU010000008">
    <property type="protein sequence ID" value="MBC5766869.1"/>
    <property type="molecule type" value="Genomic_DNA"/>
</dbReference>